<dbReference type="CDD" id="cd06071">
    <property type="entry name" value="Beach"/>
    <property type="match status" value="1"/>
</dbReference>
<dbReference type="PANTHER" id="PTHR44662:SF1">
    <property type="entry name" value="WD REPEAT-CONTAINING PROTEIN 81"/>
    <property type="match status" value="1"/>
</dbReference>
<dbReference type="InterPro" id="IPR036372">
    <property type="entry name" value="BEACH_dom_sf"/>
</dbReference>
<sequence length="1991" mass="226638">MERIVEELGIPKKYLRTTKREDIVVACVHRSWLKSLVKYSKLEEFTEKLIKQDIWSSNQEPNPCWEYIFVRVFKKWDVKVLPLPRIRKVDNTNSPLFLVQLLEYISQFNYKNLVKNALKNYSTDDRATKEKPITLVNYNDALKDSILRIYGCPIVNICDTTLNKKTSTDFEVHQNILPSVCCIETLNTIFLLQVPYINFSLNDCLNFSPAILEKCYTKPLFIVYQLLQAFRALHDRSLTIGDISLNDIYLTEDLWMYIMPDILSNLHVQNIVNEEENNYDCSKIGHRLDNQLKCEYCGVCTYDRVQVNNENLEQICQLWIKGDISNFTYITHLNNLSGRKIGDPNCHHVFPWVTDFASRCGKNWRDLKKSKYRLNKGDRQLDLTYEGSQTQISHHVSDVLSAITYFVYMARRTPKTILCRNVRTIWVPAEYPSSIQRMQEWTPDECIPEFFTDPNVFRSIHDDLDDLEVPPWCSGPEDFIERHRSALESQHVSERLHHWIDLTFGYKLSGNAAVKAKNVCLHLADDHTYLTKSGIVQLFNHPHPCRYSPSQMVSVIPIRAVIHKASRQRNRDRSYSFGLESSRTEDDGTADDSSSTNNTRSSLGFTRFLSQSRTSLHEEIDFKSSRSPSRSASVGPKSTTFTSHISSRPKNQSSTLKSDIIKLPKEFKPDLPLDLLEKKHTFFSKTFYSDQSRSMIFPHEDKESEKLSKQETVQNSFTNFIFSESFELNNANISLDRSNKLSVSRNTFYPYIKQRTSFRKSDCYIFCDYSGLISKCRIKELQVLGCLIVEIFFARKLLALSINKGNLTFCERLKTCVTILRSCGSEFPPCVRYIASLLLQPQTTNFSKFSYPIVTKFGLPTPSAHLLLEPSLHINIPFSKHFPSLYRLLSILKDFQNISNEMNILYHFDCDGSSCSEFESLETTKMLFVQNIAECKVKTCAKLSMSIFEELNTTTDVAIVDIMLPHIKELLDNPPTSVLTAWYLFDPFSRMMGPQKTSNALLVSILKLFENEPNENTIPYYGKIAKLYHHSFLLRLMIRLGLKCFLDNFIAPLVEAVGGYRDYKKVDFILHSHNEKISRKTSHLKTMDTEQVETSTIDESSFSAGGRMNLSPKKINSSKDPEIFDFEDEKPDGKPLQSLIQQLELNISSDLPFNHSTAEEALDATLAENIDHLKNLEELKINMSEDEEKSLMSPINFLPTSQYQSFNNISCEIGNRKNEDNLCEKKSIDTEDTSNLDYSDTEQFPPYPKKEKKSKMETRISDMSADSLIWLSHRLGPVLTARYLSRNLLKMLTLCYMGKDNLLPLPYDNDFHNDIVSITCSHVVGDRNAAKVLECLVHIAGLYGEQFILFQYIPHMSELIALFKRKITINLEGGLISCLALLKHVIPYLSDSTLMDQLQDNILKNVIHPAVRLLGSTKYSFPSGYTARSALTNKYIDTLYVLSLRIGSDMTRSHLAVPALQRFFLIFDKLYKNEDLSGTDDRKSSVHEVNEDLNFVELNTDGTSREWNISTGRIIQISHVHLKDSDSISSLSPPTDGPREDDLENIAVQELQSVFTPKLAHTVYMPFLKHLGVNSLEISLNNHEHIKELCKEYTNELKATLPKEIPLRQTDLTKTTNMVHSGSIGSNVAVIGNRIEVQSETDDTSNSDLLNLVSNKIENNNRHLRGNWFAYWGHEIGRPDKEIMFNFKQIKLQTFSGHSNSVKCLYVLDNENSFMSGSRDKTVKLWSLRSQGDGSSISNCQWTYTAHKKSVLSISFIESMRLVASCDSVVHIWDPFMGVNLGVLESAKYAPVNTLKAMPAPSCLVYAATTDGTLKLIDTRICSYIYELKVAVTPPGLIRCLAISPSGMWVAAGQSSGNITVLDTRTGLIISTWRAHENEVLQLVAVDNNTLISSSLDQNISAWNISDGKFKFHMRGSTEPVHCLNIYNSELISGSTANRIGVHTSVDADASFSSTKLRSDAFKGLLTSMVVLPLNRLLLLGADTGTINLLC</sequence>
<dbReference type="Gene3D" id="1.10.1540.10">
    <property type="entry name" value="BEACH domain"/>
    <property type="match status" value="1"/>
</dbReference>
<keyword evidence="8" id="KW-1185">Reference proteome</keyword>
<feature type="repeat" description="WD" evidence="4">
    <location>
        <begin position="1695"/>
        <end position="1730"/>
    </location>
</feature>
<accession>A0AAW1URL8</accession>
<dbReference type="PROSITE" id="PS00678">
    <property type="entry name" value="WD_REPEATS_1"/>
    <property type="match status" value="1"/>
</dbReference>
<dbReference type="InterPro" id="IPR011009">
    <property type="entry name" value="Kinase-like_dom_sf"/>
</dbReference>
<feature type="region of interest" description="Disordered" evidence="5">
    <location>
        <begin position="1232"/>
        <end position="1256"/>
    </location>
</feature>
<dbReference type="InterPro" id="IPR015943">
    <property type="entry name" value="WD40/YVTN_repeat-like_dom_sf"/>
</dbReference>
<dbReference type="InterPro" id="IPR000409">
    <property type="entry name" value="BEACH_dom"/>
</dbReference>
<name>A0AAW1URL8_9CUCU</name>
<dbReference type="SMART" id="SM00320">
    <property type="entry name" value="WD40"/>
    <property type="match status" value="6"/>
</dbReference>
<dbReference type="PROSITE" id="PS50294">
    <property type="entry name" value="WD_REPEATS_REGION"/>
    <property type="match status" value="1"/>
</dbReference>
<feature type="compositionally biased region" description="Polar residues" evidence="5">
    <location>
        <begin position="1233"/>
        <end position="1242"/>
    </location>
</feature>
<organism evidence="7 8">
    <name type="scientific">Henosepilachna vigintioctopunctata</name>
    <dbReference type="NCBI Taxonomy" id="420089"/>
    <lineage>
        <taxon>Eukaryota</taxon>
        <taxon>Metazoa</taxon>
        <taxon>Ecdysozoa</taxon>
        <taxon>Arthropoda</taxon>
        <taxon>Hexapoda</taxon>
        <taxon>Insecta</taxon>
        <taxon>Pterygota</taxon>
        <taxon>Neoptera</taxon>
        <taxon>Endopterygota</taxon>
        <taxon>Coleoptera</taxon>
        <taxon>Polyphaga</taxon>
        <taxon>Cucujiformia</taxon>
        <taxon>Coccinelloidea</taxon>
        <taxon>Coccinellidae</taxon>
        <taxon>Epilachninae</taxon>
        <taxon>Epilachnini</taxon>
        <taxon>Henosepilachna</taxon>
    </lineage>
</organism>
<dbReference type="PROSITE" id="PS50082">
    <property type="entry name" value="WD_REPEATS_2"/>
    <property type="match status" value="2"/>
</dbReference>
<evidence type="ECO:0000256" key="2">
    <source>
        <dbReference type="ARBA" id="ARBA00022574"/>
    </source>
</evidence>
<feature type="domain" description="BEACH" evidence="6">
    <location>
        <begin position="304"/>
        <end position="569"/>
    </location>
</feature>
<dbReference type="Pfam" id="PF02138">
    <property type="entry name" value="Beach"/>
    <property type="match status" value="1"/>
</dbReference>
<feature type="region of interest" description="Disordered" evidence="5">
    <location>
        <begin position="572"/>
        <end position="604"/>
    </location>
</feature>
<evidence type="ECO:0000256" key="3">
    <source>
        <dbReference type="ARBA" id="ARBA00022737"/>
    </source>
</evidence>
<comment type="caution">
    <text evidence="7">The sequence shown here is derived from an EMBL/GenBank/DDBJ whole genome shotgun (WGS) entry which is preliminary data.</text>
</comment>
<evidence type="ECO:0000256" key="5">
    <source>
        <dbReference type="SAM" id="MobiDB-lite"/>
    </source>
</evidence>
<dbReference type="InterPro" id="IPR019775">
    <property type="entry name" value="WD40_repeat_CS"/>
</dbReference>
<keyword evidence="2 4" id="KW-0853">WD repeat</keyword>
<dbReference type="GO" id="GO:0005739">
    <property type="term" value="C:mitochondrion"/>
    <property type="evidence" value="ECO:0007669"/>
    <property type="project" value="TreeGrafter"/>
</dbReference>
<dbReference type="InterPro" id="IPR001680">
    <property type="entry name" value="WD40_rpt"/>
</dbReference>
<reference evidence="7 8" key="1">
    <citation type="submission" date="2023-03" db="EMBL/GenBank/DDBJ databases">
        <title>Genome insight into feeding habits of ladybird beetles.</title>
        <authorList>
            <person name="Li H.-S."/>
            <person name="Huang Y.-H."/>
            <person name="Pang H."/>
        </authorList>
    </citation>
    <scope>NUCLEOTIDE SEQUENCE [LARGE SCALE GENOMIC DNA]</scope>
    <source>
        <strain evidence="7">SYSU_2023b</strain>
        <tissue evidence="7">Whole body</tissue>
    </source>
</reference>
<keyword evidence="3" id="KW-0677">Repeat</keyword>
<dbReference type="SUPFAM" id="SSF56112">
    <property type="entry name" value="Protein kinase-like (PK-like)"/>
    <property type="match status" value="1"/>
</dbReference>
<dbReference type="SUPFAM" id="SSF81837">
    <property type="entry name" value="BEACH domain"/>
    <property type="match status" value="1"/>
</dbReference>
<dbReference type="Gene3D" id="2.130.10.10">
    <property type="entry name" value="YVTN repeat-like/Quinoprotein amine dehydrogenase"/>
    <property type="match status" value="2"/>
</dbReference>
<feature type="compositionally biased region" description="Low complexity" evidence="5">
    <location>
        <begin position="591"/>
        <end position="602"/>
    </location>
</feature>
<dbReference type="InterPro" id="IPR052651">
    <property type="entry name" value="WDR81"/>
</dbReference>
<dbReference type="InterPro" id="IPR036322">
    <property type="entry name" value="WD40_repeat_dom_sf"/>
</dbReference>
<feature type="compositionally biased region" description="Polar residues" evidence="5">
    <location>
        <begin position="636"/>
        <end position="657"/>
    </location>
</feature>
<dbReference type="EMBL" id="JARQZJ010000095">
    <property type="protein sequence ID" value="KAK9885175.1"/>
    <property type="molecule type" value="Genomic_DNA"/>
</dbReference>
<evidence type="ECO:0000313" key="7">
    <source>
        <dbReference type="EMBL" id="KAK9885175.1"/>
    </source>
</evidence>
<dbReference type="GO" id="GO:0035973">
    <property type="term" value="P:aggrephagy"/>
    <property type="evidence" value="ECO:0007669"/>
    <property type="project" value="TreeGrafter"/>
</dbReference>
<protein>
    <recommendedName>
        <fullName evidence="6">BEACH domain-containing protein</fullName>
    </recommendedName>
</protein>
<dbReference type="GO" id="GO:0035014">
    <property type="term" value="F:phosphatidylinositol 3-kinase regulator activity"/>
    <property type="evidence" value="ECO:0007669"/>
    <property type="project" value="TreeGrafter"/>
</dbReference>
<dbReference type="PANTHER" id="PTHR44662">
    <property type="entry name" value="WD REPEAT-CONTAINING PROTEIN 81"/>
    <property type="match status" value="1"/>
</dbReference>
<evidence type="ECO:0000259" key="6">
    <source>
        <dbReference type="PROSITE" id="PS50197"/>
    </source>
</evidence>
<proteinExistence type="predicted"/>
<evidence type="ECO:0000256" key="4">
    <source>
        <dbReference type="PROSITE-ProRule" id="PRU00221"/>
    </source>
</evidence>
<evidence type="ECO:0000256" key="1">
    <source>
        <dbReference type="ARBA" id="ARBA00004419"/>
    </source>
</evidence>
<dbReference type="GO" id="GO:0005776">
    <property type="term" value="C:autophagosome"/>
    <property type="evidence" value="ECO:0007669"/>
    <property type="project" value="UniProtKB-SubCell"/>
</dbReference>
<dbReference type="Proteomes" id="UP001431783">
    <property type="component" value="Unassembled WGS sequence"/>
</dbReference>
<evidence type="ECO:0000313" key="8">
    <source>
        <dbReference type="Proteomes" id="UP001431783"/>
    </source>
</evidence>
<comment type="subcellular location">
    <subcellularLocation>
        <location evidence="1">Cytoplasmic vesicle</location>
        <location evidence="1">Autophagosome</location>
    </subcellularLocation>
</comment>
<feature type="region of interest" description="Disordered" evidence="5">
    <location>
        <begin position="619"/>
        <end position="657"/>
    </location>
</feature>
<dbReference type="PROSITE" id="PS50197">
    <property type="entry name" value="BEACH"/>
    <property type="match status" value="1"/>
</dbReference>
<gene>
    <name evidence="7" type="ORF">WA026_010684</name>
</gene>
<dbReference type="SUPFAM" id="SSF50978">
    <property type="entry name" value="WD40 repeat-like"/>
    <property type="match status" value="1"/>
</dbReference>
<dbReference type="SMART" id="SM01026">
    <property type="entry name" value="Beach"/>
    <property type="match status" value="1"/>
</dbReference>
<feature type="repeat" description="WD" evidence="4">
    <location>
        <begin position="1744"/>
        <end position="1774"/>
    </location>
</feature>
<dbReference type="Pfam" id="PF00400">
    <property type="entry name" value="WD40"/>
    <property type="match status" value="2"/>
</dbReference>